<evidence type="ECO:0000259" key="2">
    <source>
        <dbReference type="Pfam" id="PF00582"/>
    </source>
</evidence>
<dbReference type="PRINTS" id="PR01438">
    <property type="entry name" value="UNVRSLSTRESS"/>
</dbReference>
<comment type="similarity">
    <text evidence="1">Belongs to the universal stress protein A family.</text>
</comment>
<dbReference type="PANTHER" id="PTHR46268">
    <property type="entry name" value="STRESS RESPONSE PROTEIN NHAX"/>
    <property type="match status" value="1"/>
</dbReference>
<dbReference type="Proteomes" id="UP000574067">
    <property type="component" value="Unassembled WGS sequence"/>
</dbReference>
<dbReference type="Gene3D" id="3.40.50.620">
    <property type="entry name" value="HUPs"/>
    <property type="match status" value="1"/>
</dbReference>
<dbReference type="PANTHER" id="PTHR46268:SF15">
    <property type="entry name" value="UNIVERSAL STRESS PROTEIN HP_0031"/>
    <property type="match status" value="1"/>
</dbReference>
<feature type="domain" description="UspA" evidence="2">
    <location>
        <begin position="1"/>
        <end position="148"/>
    </location>
</feature>
<dbReference type="Pfam" id="PF00582">
    <property type="entry name" value="Usp"/>
    <property type="match status" value="1"/>
</dbReference>
<dbReference type="CDD" id="cd00293">
    <property type="entry name" value="USP-like"/>
    <property type="match status" value="1"/>
</dbReference>
<name>A0A848F6Q9_9BURK</name>
<proteinExistence type="inferred from homology"/>
<dbReference type="AlphaFoldDB" id="A0A848F6Q9"/>
<dbReference type="SUPFAM" id="SSF52402">
    <property type="entry name" value="Adenine nucleotide alpha hydrolases-like"/>
    <property type="match status" value="1"/>
</dbReference>
<accession>A0A848F6Q9</accession>
<dbReference type="EMBL" id="JABBFW010000005">
    <property type="protein sequence ID" value="NML15264.1"/>
    <property type="molecule type" value="Genomic_DNA"/>
</dbReference>
<gene>
    <name evidence="3" type="ORF">HHL10_09760</name>
</gene>
<keyword evidence="4" id="KW-1185">Reference proteome</keyword>
<comment type="caution">
    <text evidence="3">The sequence shown here is derived from an EMBL/GenBank/DDBJ whole genome shotgun (WGS) entry which is preliminary data.</text>
</comment>
<dbReference type="RefSeq" id="WP_169160162.1">
    <property type="nucleotide sequence ID" value="NZ_JABBFW010000005.1"/>
</dbReference>
<reference evidence="3 4" key="1">
    <citation type="submission" date="2020-04" db="EMBL/GenBank/DDBJ databases">
        <title>Azohydromonas sp. isolated from soil.</title>
        <authorList>
            <person name="Dahal R.H."/>
        </authorList>
    </citation>
    <scope>NUCLEOTIDE SEQUENCE [LARGE SCALE GENOMIC DNA]</scope>
    <source>
        <strain evidence="3 4">G-1-1-14</strain>
    </source>
</reference>
<dbReference type="InterPro" id="IPR006015">
    <property type="entry name" value="Universal_stress_UspA"/>
</dbReference>
<organism evidence="3 4">
    <name type="scientific">Azohydromonas caseinilytica</name>
    <dbReference type="NCBI Taxonomy" id="2728836"/>
    <lineage>
        <taxon>Bacteria</taxon>
        <taxon>Pseudomonadati</taxon>
        <taxon>Pseudomonadota</taxon>
        <taxon>Betaproteobacteria</taxon>
        <taxon>Burkholderiales</taxon>
        <taxon>Sphaerotilaceae</taxon>
        <taxon>Azohydromonas</taxon>
    </lineage>
</organism>
<evidence type="ECO:0000313" key="4">
    <source>
        <dbReference type="Proteomes" id="UP000574067"/>
    </source>
</evidence>
<protein>
    <submittedName>
        <fullName evidence="3">Universal stress protein</fullName>
    </submittedName>
</protein>
<dbReference type="InterPro" id="IPR014729">
    <property type="entry name" value="Rossmann-like_a/b/a_fold"/>
</dbReference>
<dbReference type="InterPro" id="IPR006016">
    <property type="entry name" value="UspA"/>
</dbReference>
<evidence type="ECO:0000256" key="1">
    <source>
        <dbReference type="ARBA" id="ARBA00008791"/>
    </source>
</evidence>
<sequence length="148" mass="16176">MYQRLLVPVDGTELSGRAMEESIRLARQLGAEITGFIAEPAVALPSSIGTHPDRYQRAATAHEEMTAEHARKLLGRFEARAREAGVEFKGHYTRNNNIDAAIADAAHEQGCDMIVMVTHGRGAFGELLFGSHTKAVMSRSKLPVLVLH</sequence>
<evidence type="ECO:0000313" key="3">
    <source>
        <dbReference type="EMBL" id="NML15264.1"/>
    </source>
</evidence>